<organism evidence="3 4">
    <name type="scientific">Paenibacillus hunanensis</name>
    <dbReference type="NCBI Taxonomy" id="539262"/>
    <lineage>
        <taxon>Bacteria</taxon>
        <taxon>Bacillati</taxon>
        <taxon>Bacillota</taxon>
        <taxon>Bacilli</taxon>
        <taxon>Bacillales</taxon>
        <taxon>Paenibacillaceae</taxon>
        <taxon>Paenibacillus</taxon>
    </lineage>
</organism>
<name>A0ABU1J682_9BACL</name>
<evidence type="ECO:0000256" key="1">
    <source>
        <dbReference type="SAM" id="SignalP"/>
    </source>
</evidence>
<protein>
    <submittedName>
        <fullName evidence="3">Transglutaminase-like putative cysteine protease</fullName>
    </submittedName>
</protein>
<comment type="caution">
    <text evidence="3">The sequence shown here is derived from an EMBL/GenBank/DDBJ whole genome shotgun (WGS) entry which is preliminary data.</text>
</comment>
<dbReference type="InterPro" id="IPR038765">
    <property type="entry name" value="Papain-like_cys_pep_sf"/>
</dbReference>
<evidence type="ECO:0000313" key="4">
    <source>
        <dbReference type="Proteomes" id="UP001185028"/>
    </source>
</evidence>
<evidence type="ECO:0000313" key="3">
    <source>
        <dbReference type="EMBL" id="MDR6246487.1"/>
    </source>
</evidence>
<proteinExistence type="predicted"/>
<accession>A0ABU1J682</accession>
<feature type="domain" description="Transglutaminase-like" evidence="2">
    <location>
        <begin position="185"/>
        <end position="243"/>
    </location>
</feature>
<dbReference type="InterPro" id="IPR002931">
    <property type="entry name" value="Transglutaminase-like"/>
</dbReference>
<keyword evidence="1" id="KW-0732">Signal</keyword>
<sequence>MKKLVIACSLATSFLFGAISPAFAAETTNSEWLDASNIDNGYIAVNYTPASAARTKVMIAKSGTTYTYDLNTVSAASNFPLQLGDGTYEVTLLENTSGNNYRKVSSDSLDVTLSNPNSVYLASTQNINWKNSPAVIAKARELTANATTDTAKAQAIYDYITSKVKYDYALAAALPAVYIPSPAQTLTSNKGICYDYASLNAAMLRSVGIPAKLDMGTSTKVKEYHAWNEVFLNGKWVVVDTTVDASMKQGGKKTTLTTDASQYTAAKVY</sequence>
<evidence type="ECO:0000259" key="2">
    <source>
        <dbReference type="SMART" id="SM00460"/>
    </source>
</evidence>
<dbReference type="PANTHER" id="PTHR33490">
    <property type="entry name" value="BLR5614 PROTEIN-RELATED"/>
    <property type="match status" value="1"/>
</dbReference>
<dbReference type="Proteomes" id="UP001185028">
    <property type="component" value="Unassembled WGS sequence"/>
</dbReference>
<dbReference type="EMBL" id="JAVDQH010000030">
    <property type="protein sequence ID" value="MDR6246487.1"/>
    <property type="molecule type" value="Genomic_DNA"/>
</dbReference>
<feature type="chain" id="PRO_5046117365" evidence="1">
    <location>
        <begin position="25"/>
        <end position="269"/>
    </location>
</feature>
<keyword evidence="4" id="KW-1185">Reference proteome</keyword>
<dbReference type="SMART" id="SM00460">
    <property type="entry name" value="TGc"/>
    <property type="match status" value="1"/>
</dbReference>
<gene>
    <name evidence="3" type="ORF">JOC58_004432</name>
</gene>
<feature type="signal peptide" evidence="1">
    <location>
        <begin position="1"/>
        <end position="24"/>
    </location>
</feature>
<dbReference type="Pfam" id="PF01841">
    <property type="entry name" value="Transglut_core"/>
    <property type="match status" value="1"/>
</dbReference>
<dbReference type="Gene3D" id="3.10.620.30">
    <property type="match status" value="1"/>
</dbReference>
<dbReference type="RefSeq" id="WP_188778456.1">
    <property type="nucleotide sequence ID" value="NZ_BMMB01000018.1"/>
</dbReference>
<reference evidence="3 4" key="1">
    <citation type="submission" date="2023-07" db="EMBL/GenBank/DDBJ databases">
        <title>Genomic Encyclopedia of Type Strains, Phase IV (KMG-IV): sequencing the most valuable type-strain genomes for metagenomic binning, comparative biology and taxonomic classification.</title>
        <authorList>
            <person name="Goeker M."/>
        </authorList>
    </citation>
    <scope>NUCLEOTIDE SEQUENCE [LARGE SCALE GENOMIC DNA]</scope>
    <source>
        <strain evidence="3 4">DSM 22170</strain>
    </source>
</reference>
<dbReference type="SUPFAM" id="SSF54001">
    <property type="entry name" value="Cysteine proteinases"/>
    <property type="match status" value="1"/>
</dbReference>
<dbReference type="PANTHER" id="PTHR33490:SF3">
    <property type="entry name" value="CONSERVED INTEGRAL MEMBRANE PROTEIN"/>
    <property type="match status" value="1"/>
</dbReference>